<comment type="caution">
    <text evidence="2">The sequence shown here is derived from an EMBL/GenBank/DDBJ whole genome shotgun (WGS) entry which is preliminary data.</text>
</comment>
<dbReference type="Gramene" id="PSS24397">
    <property type="protein sequence ID" value="PSS24397"/>
    <property type="gene ID" value="CEY00_Acc16967"/>
</dbReference>
<proteinExistence type="predicted"/>
<accession>A0A2R6RA11</accession>
<gene>
    <name evidence="2" type="ORF">CEY00_Acc16967</name>
</gene>
<name>A0A2R6RA11_ACTCC</name>
<dbReference type="InParanoid" id="A0A2R6RA11"/>
<feature type="compositionally biased region" description="Polar residues" evidence="1">
    <location>
        <begin position="524"/>
        <end position="543"/>
    </location>
</feature>
<dbReference type="SUPFAM" id="SSF55961">
    <property type="entry name" value="Bet v1-like"/>
    <property type="match status" value="1"/>
</dbReference>
<dbReference type="FunCoup" id="A0A2R6RA11">
    <property type="interactions" value="508"/>
</dbReference>
<protein>
    <submittedName>
        <fullName evidence="2">Formin-E like</fullName>
    </submittedName>
</protein>
<dbReference type="AlphaFoldDB" id="A0A2R6RA11"/>
<dbReference type="OrthoDB" id="17317at2759"/>
<evidence type="ECO:0000313" key="2">
    <source>
        <dbReference type="EMBL" id="PSS24397.1"/>
    </source>
</evidence>
<evidence type="ECO:0000256" key="1">
    <source>
        <dbReference type="SAM" id="MobiDB-lite"/>
    </source>
</evidence>
<reference evidence="3" key="2">
    <citation type="journal article" date="2018" name="BMC Genomics">
        <title>A manually annotated Actinidia chinensis var. chinensis (kiwifruit) genome highlights the challenges associated with draft genomes and gene prediction in plants.</title>
        <authorList>
            <person name="Pilkington S.M."/>
            <person name="Crowhurst R."/>
            <person name="Hilario E."/>
            <person name="Nardozza S."/>
            <person name="Fraser L."/>
            <person name="Peng Y."/>
            <person name="Gunaseelan K."/>
            <person name="Simpson R."/>
            <person name="Tahir J."/>
            <person name="Deroles S.C."/>
            <person name="Templeton K."/>
            <person name="Luo Z."/>
            <person name="Davy M."/>
            <person name="Cheng C."/>
            <person name="McNeilage M."/>
            <person name="Scaglione D."/>
            <person name="Liu Y."/>
            <person name="Zhang Q."/>
            <person name="Datson P."/>
            <person name="De Silva N."/>
            <person name="Gardiner S.E."/>
            <person name="Bassett H."/>
            <person name="Chagne D."/>
            <person name="McCallum J."/>
            <person name="Dzierzon H."/>
            <person name="Deng C."/>
            <person name="Wang Y.Y."/>
            <person name="Barron L."/>
            <person name="Manako K."/>
            <person name="Bowen J."/>
            <person name="Foster T.M."/>
            <person name="Erridge Z.A."/>
            <person name="Tiffin H."/>
            <person name="Waite C.N."/>
            <person name="Davies K.M."/>
            <person name="Grierson E.P."/>
            <person name="Laing W.A."/>
            <person name="Kirk R."/>
            <person name="Chen X."/>
            <person name="Wood M."/>
            <person name="Montefiori M."/>
            <person name="Brummell D.A."/>
            <person name="Schwinn K.E."/>
            <person name="Catanach A."/>
            <person name="Fullerton C."/>
            <person name="Li D."/>
            <person name="Meiyalaghan S."/>
            <person name="Nieuwenhuizen N."/>
            <person name="Read N."/>
            <person name="Prakash R."/>
            <person name="Hunter D."/>
            <person name="Zhang H."/>
            <person name="McKenzie M."/>
            <person name="Knabel M."/>
            <person name="Harris A."/>
            <person name="Allan A.C."/>
            <person name="Gleave A."/>
            <person name="Chen A."/>
            <person name="Janssen B.J."/>
            <person name="Plunkett B."/>
            <person name="Ampomah-Dwamena C."/>
            <person name="Voogd C."/>
            <person name="Leif D."/>
            <person name="Lafferty D."/>
            <person name="Souleyre E.J.F."/>
            <person name="Varkonyi-Gasic E."/>
            <person name="Gambi F."/>
            <person name="Hanley J."/>
            <person name="Yao J.L."/>
            <person name="Cheung J."/>
            <person name="David K.M."/>
            <person name="Warren B."/>
            <person name="Marsh K."/>
            <person name="Snowden K.C."/>
            <person name="Lin-Wang K."/>
            <person name="Brian L."/>
            <person name="Martinez-Sanchez M."/>
            <person name="Wang M."/>
            <person name="Ileperuma N."/>
            <person name="Macnee N."/>
            <person name="Campin R."/>
            <person name="McAtee P."/>
            <person name="Drummond R.S.M."/>
            <person name="Espley R.V."/>
            <person name="Ireland H.S."/>
            <person name="Wu R."/>
            <person name="Atkinson R.G."/>
            <person name="Karunairetnam S."/>
            <person name="Bulley S."/>
            <person name="Chunkath S."/>
            <person name="Hanley Z."/>
            <person name="Storey R."/>
            <person name="Thrimawithana A.H."/>
            <person name="Thomson S."/>
            <person name="David C."/>
            <person name="Testolin R."/>
            <person name="Huang H."/>
            <person name="Hellens R.P."/>
            <person name="Schaffer R.J."/>
        </authorList>
    </citation>
    <scope>NUCLEOTIDE SEQUENCE [LARGE SCALE GENOMIC DNA]</scope>
    <source>
        <strain evidence="3">cv. Red5</strain>
    </source>
</reference>
<feature type="region of interest" description="Disordered" evidence="1">
    <location>
        <begin position="574"/>
        <end position="608"/>
    </location>
</feature>
<organism evidence="2 3">
    <name type="scientific">Actinidia chinensis var. chinensis</name>
    <name type="common">Chinese soft-hair kiwi</name>
    <dbReference type="NCBI Taxonomy" id="1590841"/>
    <lineage>
        <taxon>Eukaryota</taxon>
        <taxon>Viridiplantae</taxon>
        <taxon>Streptophyta</taxon>
        <taxon>Embryophyta</taxon>
        <taxon>Tracheophyta</taxon>
        <taxon>Spermatophyta</taxon>
        <taxon>Magnoliopsida</taxon>
        <taxon>eudicotyledons</taxon>
        <taxon>Gunneridae</taxon>
        <taxon>Pentapetalae</taxon>
        <taxon>asterids</taxon>
        <taxon>Ericales</taxon>
        <taxon>Actinidiaceae</taxon>
        <taxon>Actinidia</taxon>
    </lineage>
</organism>
<feature type="region of interest" description="Disordered" evidence="1">
    <location>
        <begin position="517"/>
        <end position="547"/>
    </location>
</feature>
<reference evidence="2 3" key="1">
    <citation type="submission" date="2017-07" db="EMBL/GenBank/DDBJ databases">
        <title>An improved, manually edited Actinidia chinensis var. chinensis (kiwifruit) genome highlights the challenges associated with draft genomes and gene prediction in plants.</title>
        <authorList>
            <person name="Pilkington S."/>
            <person name="Crowhurst R."/>
            <person name="Hilario E."/>
            <person name="Nardozza S."/>
            <person name="Fraser L."/>
            <person name="Peng Y."/>
            <person name="Gunaseelan K."/>
            <person name="Simpson R."/>
            <person name="Tahir J."/>
            <person name="Deroles S."/>
            <person name="Templeton K."/>
            <person name="Luo Z."/>
            <person name="Davy M."/>
            <person name="Cheng C."/>
            <person name="Mcneilage M."/>
            <person name="Scaglione D."/>
            <person name="Liu Y."/>
            <person name="Zhang Q."/>
            <person name="Datson P."/>
            <person name="De Silva N."/>
            <person name="Gardiner S."/>
            <person name="Bassett H."/>
            <person name="Chagne D."/>
            <person name="Mccallum J."/>
            <person name="Dzierzon H."/>
            <person name="Deng C."/>
            <person name="Wang Y.-Y."/>
            <person name="Barron N."/>
            <person name="Manako K."/>
            <person name="Bowen J."/>
            <person name="Foster T."/>
            <person name="Erridge Z."/>
            <person name="Tiffin H."/>
            <person name="Waite C."/>
            <person name="Davies K."/>
            <person name="Grierson E."/>
            <person name="Laing W."/>
            <person name="Kirk R."/>
            <person name="Chen X."/>
            <person name="Wood M."/>
            <person name="Montefiori M."/>
            <person name="Brummell D."/>
            <person name="Schwinn K."/>
            <person name="Catanach A."/>
            <person name="Fullerton C."/>
            <person name="Li D."/>
            <person name="Meiyalaghan S."/>
            <person name="Nieuwenhuizen N."/>
            <person name="Read N."/>
            <person name="Prakash R."/>
            <person name="Hunter D."/>
            <person name="Zhang H."/>
            <person name="Mckenzie M."/>
            <person name="Knabel M."/>
            <person name="Harris A."/>
            <person name="Allan A."/>
            <person name="Chen A."/>
            <person name="Janssen B."/>
            <person name="Plunkett B."/>
            <person name="Dwamena C."/>
            <person name="Voogd C."/>
            <person name="Leif D."/>
            <person name="Lafferty D."/>
            <person name="Souleyre E."/>
            <person name="Varkonyi-Gasic E."/>
            <person name="Gambi F."/>
            <person name="Hanley J."/>
            <person name="Yao J.-L."/>
            <person name="Cheung J."/>
            <person name="David K."/>
            <person name="Warren B."/>
            <person name="Marsh K."/>
            <person name="Snowden K."/>
            <person name="Lin-Wang K."/>
            <person name="Brian L."/>
            <person name="Martinez-Sanchez M."/>
            <person name="Wang M."/>
            <person name="Ileperuma N."/>
            <person name="Macnee N."/>
            <person name="Campin R."/>
            <person name="Mcatee P."/>
            <person name="Drummond R."/>
            <person name="Espley R."/>
            <person name="Ireland H."/>
            <person name="Wu R."/>
            <person name="Atkinson R."/>
            <person name="Karunairetnam S."/>
            <person name="Bulley S."/>
            <person name="Chunkath S."/>
            <person name="Hanley Z."/>
            <person name="Storey R."/>
            <person name="Thrimawithana A."/>
            <person name="Thomson S."/>
            <person name="David C."/>
            <person name="Testolin R."/>
        </authorList>
    </citation>
    <scope>NUCLEOTIDE SEQUENCE [LARGE SCALE GENOMIC DNA]</scope>
    <source>
        <strain evidence="3">cv. Red5</strain>
        <tissue evidence="2">Young leaf</tissue>
    </source>
</reference>
<dbReference type="InterPro" id="IPR023393">
    <property type="entry name" value="START-like_dom_sf"/>
</dbReference>
<dbReference type="STRING" id="1590841.A0A2R6RA11"/>
<keyword evidence="3" id="KW-1185">Reference proteome</keyword>
<dbReference type="Gene3D" id="3.30.530.20">
    <property type="match status" value="1"/>
</dbReference>
<sequence>MERKQNISQYRGRLDKTLASHDLANEETLKTLVKSQMLRSSECGIEEYIDNVVEKRTKEVSNFLQMLKSASLSNDDGSKTKETGRRCWKLKQDTEECRVMYREGPEGTPLHTLLVEGYVDGPVDVCLCISWESSLYKKWWPQSTIPTFKILSSECLKKVRIGEQISVVRIKVSWPLSAREAVVHFFELEYFQDDLIIVLMNSLSDLESIDRSTHGFTKDGIPDAQDMVRIDVVGGFVIQKVNDGRSYFRTIANMDIKLDFVPPSFINFISRQLIGSGFKLYQKEVASVSKGDEDFGKALRDPVYDRTREALYSDNRQLGSAPENFQIESCVVPEEHVTKPMQAEERISNVAMQAEERIMDEPMQAEERPTEDGKVFSDIRATESFSEDSVATDSKDCSEIEEIEEEQIDKNGHLEQDKKEMYTPAKKETEEKCCVNYKNQIAISSEAKRALETLEKAISFIREYGVTSKVMFLQGFGNEQPVDLGNNAVKDSESSEDGQVCSDSAVVCDEVSKDKAVGRPLNEPRNNSSSLCSRHAGSNSYSREANHNKIVPASPEEYIPNRSETHLIAFGSSNNEATEEPISDRSTNGNKLVNADANGISKNSPNKGKNKRMRLCCLHLISG</sequence>
<dbReference type="OMA" id="PMQAEER"/>
<dbReference type="PANTHER" id="PTHR34560:SF1">
    <property type="entry name" value="START DOMAIN-CONTAINING PROTEIN"/>
    <property type="match status" value="1"/>
</dbReference>
<evidence type="ECO:0000313" key="3">
    <source>
        <dbReference type="Proteomes" id="UP000241394"/>
    </source>
</evidence>
<dbReference type="Proteomes" id="UP000241394">
    <property type="component" value="Chromosome LG8"/>
</dbReference>
<dbReference type="EMBL" id="NKQK01000008">
    <property type="protein sequence ID" value="PSS24397.1"/>
    <property type="molecule type" value="Genomic_DNA"/>
</dbReference>
<dbReference type="PANTHER" id="PTHR34560">
    <property type="entry name" value="POLYKETIDE CYCLASE/DEHYDRASE/LIPID TRANSPORT SUPERFAMILY PROTEIN"/>
    <property type="match status" value="1"/>
</dbReference>